<keyword evidence="8" id="KW-0282">Flagellum</keyword>
<comment type="similarity">
    <text evidence="1 5">Belongs to the FlgD family.</text>
</comment>
<dbReference type="Pfam" id="PF03963">
    <property type="entry name" value="FlgD"/>
    <property type="match status" value="1"/>
</dbReference>
<dbReference type="Pfam" id="PF13860">
    <property type="entry name" value="FlgD_ig"/>
    <property type="match status" value="1"/>
</dbReference>
<dbReference type="AlphaFoldDB" id="A0A8A4KQN5"/>
<evidence type="ECO:0000259" key="6">
    <source>
        <dbReference type="Pfam" id="PF13860"/>
    </source>
</evidence>
<feature type="domain" description="FlgD/Vpr Ig-like" evidence="6">
    <location>
        <begin position="106"/>
        <end position="181"/>
    </location>
</feature>
<accession>A0A8A4KQN5</accession>
<evidence type="ECO:0000256" key="2">
    <source>
        <dbReference type="ARBA" id="ARBA00016013"/>
    </source>
</evidence>
<dbReference type="GO" id="GO:0044781">
    <property type="term" value="P:bacterial-type flagellum organization"/>
    <property type="evidence" value="ECO:0007669"/>
    <property type="project" value="UniProtKB-UniRule"/>
</dbReference>
<evidence type="ECO:0000259" key="7">
    <source>
        <dbReference type="Pfam" id="PF13861"/>
    </source>
</evidence>
<evidence type="ECO:0000313" key="8">
    <source>
        <dbReference type="EMBL" id="QTC48456.1"/>
    </source>
</evidence>
<gene>
    <name evidence="8" type="primary">flgD</name>
    <name evidence="8" type="ORF">H0Z12_21965</name>
</gene>
<comment type="function">
    <text evidence="4 5">Required for flagellar hook formation. May act as a scaffolding protein.</text>
</comment>
<dbReference type="EMBL" id="CP059085">
    <property type="protein sequence ID" value="QTC48456.1"/>
    <property type="molecule type" value="Genomic_DNA"/>
</dbReference>
<keyword evidence="8" id="KW-0966">Cell projection</keyword>
<evidence type="ECO:0000256" key="3">
    <source>
        <dbReference type="ARBA" id="ARBA00022795"/>
    </source>
</evidence>
<keyword evidence="8" id="KW-0614">Plasmid</keyword>
<organism evidence="8 9">
    <name type="scientific">Pantoea ananas</name>
    <name type="common">Erwinia uredovora</name>
    <dbReference type="NCBI Taxonomy" id="553"/>
    <lineage>
        <taxon>Bacteria</taxon>
        <taxon>Pseudomonadati</taxon>
        <taxon>Pseudomonadota</taxon>
        <taxon>Gammaproteobacteria</taxon>
        <taxon>Enterobacterales</taxon>
        <taxon>Erwiniaceae</taxon>
        <taxon>Pantoea</taxon>
    </lineage>
</organism>
<dbReference type="RefSeq" id="WP_207806753.1">
    <property type="nucleotide sequence ID" value="NZ_CP059085.1"/>
</dbReference>
<evidence type="ECO:0000256" key="1">
    <source>
        <dbReference type="ARBA" id="ARBA00010577"/>
    </source>
</evidence>
<dbReference type="Gene3D" id="2.60.40.4070">
    <property type="match status" value="1"/>
</dbReference>
<dbReference type="InterPro" id="IPR025963">
    <property type="entry name" value="FLgD_Tudor"/>
</dbReference>
<feature type="domain" description="FlgD Tudor-like" evidence="7">
    <location>
        <begin position="87"/>
        <end position="221"/>
    </location>
</feature>
<evidence type="ECO:0000256" key="5">
    <source>
        <dbReference type="RuleBase" id="RU362076"/>
    </source>
</evidence>
<geneLocation type="plasmid" evidence="8 9">
    <name>pOC5aB</name>
</geneLocation>
<dbReference type="Proteomes" id="UP000663901">
    <property type="component" value="Plasmid pOC5aB"/>
</dbReference>
<evidence type="ECO:0000313" key="9">
    <source>
        <dbReference type="Proteomes" id="UP000663901"/>
    </source>
</evidence>
<name>A0A8A4KQN5_PANAN</name>
<dbReference type="NCBIfam" id="NF005176">
    <property type="entry name" value="PRK06655.1-1"/>
    <property type="match status" value="1"/>
</dbReference>
<reference evidence="8" key="1">
    <citation type="submission" date="2020-07" db="EMBL/GenBank/DDBJ databases">
        <title>Genome Sequences for Panteoa spp. that cause Center Rot in Onions.</title>
        <authorList>
            <person name="Asselin J.A."/>
            <person name="Helmann T."/>
            <person name="Beer S."/>
            <person name="Stodghill P."/>
        </authorList>
    </citation>
    <scope>NUCLEOTIDE SEQUENCE</scope>
    <source>
        <strain evidence="8">OC5a</strain>
        <plasmid evidence="8">pOC5aB</plasmid>
    </source>
</reference>
<keyword evidence="3 5" id="KW-1005">Bacterial flagellum biogenesis</keyword>
<sequence length="224" mass="23484">MSIAVGINENLKPSVLTAKGNVGKGNDAQSLQNHFLTMLVTQLKNQDPSNPMQNSQLTTQLAQISTLSGIEKLNNTLGSISQQISRSQSLQSSMLVGHGVMVSGSQIQVGKKVATPFGVALSGVTDSTRFTIKDARENVVRTIEAGALKAGIHTFTWDGNMQDGKPAPDGKYSFSVTAGKGSSGVPAQPLNYALVKGVSTANNTVMLDLGAQGLVSLNDIRKIC</sequence>
<proteinExistence type="inferred from homology"/>
<dbReference type="Gene3D" id="2.30.30.910">
    <property type="match status" value="1"/>
</dbReference>
<dbReference type="Pfam" id="PF13861">
    <property type="entry name" value="FLgD_tudor"/>
    <property type="match status" value="1"/>
</dbReference>
<evidence type="ECO:0000256" key="4">
    <source>
        <dbReference type="ARBA" id="ARBA00024746"/>
    </source>
</evidence>
<dbReference type="InterPro" id="IPR005648">
    <property type="entry name" value="FlgD"/>
</dbReference>
<keyword evidence="8" id="KW-0969">Cilium</keyword>
<dbReference type="InterPro" id="IPR025965">
    <property type="entry name" value="FlgD/Vpr_Ig-like"/>
</dbReference>
<protein>
    <recommendedName>
        <fullName evidence="2 5">Basal-body rod modification protein FlgD</fullName>
    </recommendedName>
</protein>